<dbReference type="InterPro" id="IPR036412">
    <property type="entry name" value="HAD-like_sf"/>
</dbReference>
<dbReference type="OrthoDB" id="9792518at2"/>
<accession>A0A1G8WP87</accession>
<keyword evidence="4" id="KW-1185">Reference proteome</keyword>
<dbReference type="InterPro" id="IPR041492">
    <property type="entry name" value="HAD_2"/>
</dbReference>
<evidence type="ECO:0000313" key="4">
    <source>
        <dbReference type="Proteomes" id="UP000198694"/>
    </source>
</evidence>
<name>A0A1G8WP87_9BACI</name>
<evidence type="ECO:0000256" key="1">
    <source>
        <dbReference type="ARBA" id="ARBA00022801"/>
    </source>
</evidence>
<evidence type="ECO:0000256" key="2">
    <source>
        <dbReference type="ARBA" id="ARBA00022842"/>
    </source>
</evidence>
<dbReference type="NCBIfam" id="TIGR01549">
    <property type="entry name" value="HAD-SF-IA-v1"/>
    <property type="match status" value="1"/>
</dbReference>
<dbReference type="SUPFAM" id="SSF56784">
    <property type="entry name" value="HAD-like"/>
    <property type="match status" value="1"/>
</dbReference>
<dbReference type="Proteomes" id="UP000198694">
    <property type="component" value="Unassembled WGS sequence"/>
</dbReference>
<dbReference type="EMBL" id="FNFL01000001">
    <property type="protein sequence ID" value="SDJ80212.1"/>
    <property type="molecule type" value="Genomic_DNA"/>
</dbReference>
<keyword evidence="2" id="KW-0460">Magnesium</keyword>
<dbReference type="PANTHER" id="PTHR43434:SF1">
    <property type="entry name" value="PHOSPHOGLYCOLATE PHOSPHATASE"/>
    <property type="match status" value="1"/>
</dbReference>
<keyword evidence="1" id="KW-0378">Hydrolase</keyword>
<gene>
    <name evidence="3" type="ORF">SAMN05216243_0924</name>
</gene>
<reference evidence="3 4" key="1">
    <citation type="submission" date="2016-10" db="EMBL/GenBank/DDBJ databases">
        <authorList>
            <person name="de Groot N.N."/>
        </authorList>
    </citation>
    <scope>NUCLEOTIDE SEQUENCE [LARGE SCALE GENOMIC DNA]</scope>
    <source>
        <strain evidence="3 4">CGMCC 1.6502</strain>
    </source>
</reference>
<dbReference type="GO" id="GO:0005829">
    <property type="term" value="C:cytosol"/>
    <property type="evidence" value="ECO:0007669"/>
    <property type="project" value="TreeGrafter"/>
</dbReference>
<dbReference type="GO" id="GO:0006281">
    <property type="term" value="P:DNA repair"/>
    <property type="evidence" value="ECO:0007669"/>
    <property type="project" value="TreeGrafter"/>
</dbReference>
<organism evidence="3 4">
    <name type="scientific">Sediminibacillus albus</name>
    <dbReference type="NCBI Taxonomy" id="407036"/>
    <lineage>
        <taxon>Bacteria</taxon>
        <taxon>Bacillati</taxon>
        <taxon>Bacillota</taxon>
        <taxon>Bacilli</taxon>
        <taxon>Bacillales</taxon>
        <taxon>Bacillaceae</taxon>
        <taxon>Sediminibacillus</taxon>
    </lineage>
</organism>
<dbReference type="PRINTS" id="PR00413">
    <property type="entry name" value="HADHALOGNASE"/>
</dbReference>
<dbReference type="SFLD" id="SFLDS00003">
    <property type="entry name" value="Haloacid_Dehalogenase"/>
    <property type="match status" value="1"/>
</dbReference>
<dbReference type="Gene3D" id="1.10.150.240">
    <property type="entry name" value="Putative phosphatase, domain 2"/>
    <property type="match status" value="1"/>
</dbReference>
<dbReference type="SFLD" id="SFLDG01135">
    <property type="entry name" value="C1.5.6:_HAD__Beta-PGM__Phospha"/>
    <property type="match status" value="1"/>
</dbReference>
<dbReference type="STRING" id="407036.SAMN05216243_0924"/>
<sequence>MKGSGAVKAIIFDFDGTLANTLPVNFYGFQQVFKKFDNKEYTKEEIKEMFGPPEPELIEQNLASNEIEKAVEVYYQEYEANHHRLVEKNEDIDNLLSSLKEHGIKLGVVTGKSRRSFEMSLDELDMKKHFDVLITGDDVRDAKPEPEGINSALSKLDIDPANAMYIGDSDDDMKAGKKANVHTAGAKWLPEYQSSEYSVKPDAVFTKTEDLIDYLEKK</sequence>
<dbReference type="Gene3D" id="3.40.50.1000">
    <property type="entry name" value="HAD superfamily/HAD-like"/>
    <property type="match status" value="1"/>
</dbReference>
<dbReference type="GO" id="GO:0008967">
    <property type="term" value="F:phosphoglycolate phosphatase activity"/>
    <property type="evidence" value="ECO:0007669"/>
    <property type="project" value="TreeGrafter"/>
</dbReference>
<dbReference type="AlphaFoldDB" id="A0A1G8WP87"/>
<dbReference type="NCBIfam" id="TIGR01509">
    <property type="entry name" value="HAD-SF-IA-v3"/>
    <property type="match status" value="1"/>
</dbReference>
<dbReference type="PANTHER" id="PTHR43434">
    <property type="entry name" value="PHOSPHOGLYCOLATE PHOSPHATASE"/>
    <property type="match status" value="1"/>
</dbReference>
<dbReference type="InterPro" id="IPR006439">
    <property type="entry name" value="HAD-SF_hydro_IA"/>
</dbReference>
<protein>
    <submittedName>
        <fullName evidence="3">Phosphoglycolate phosphatase/pyrophosphatase PpaX</fullName>
    </submittedName>
</protein>
<dbReference type="InterPro" id="IPR050155">
    <property type="entry name" value="HAD-like_hydrolase_sf"/>
</dbReference>
<dbReference type="InterPro" id="IPR023214">
    <property type="entry name" value="HAD_sf"/>
</dbReference>
<dbReference type="InterPro" id="IPR023198">
    <property type="entry name" value="PGP-like_dom2"/>
</dbReference>
<dbReference type="Pfam" id="PF13419">
    <property type="entry name" value="HAD_2"/>
    <property type="match status" value="1"/>
</dbReference>
<proteinExistence type="predicted"/>
<dbReference type="SFLD" id="SFLDG01129">
    <property type="entry name" value="C1.5:_HAD__Beta-PGM__Phosphata"/>
    <property type="match status" value="1"/>
</dbReference>
<evidence type="ECO:0000313" key="3">
    <source>
        <dbReference type="EMBL" id="SDJ80212.1"/>
    </source>
</evidence>